<proteinExistence type="predicted"/>
<keyword evidence="2" id="KW-0812">Transmembrane</keyword>
<evidence type="ECO:0000313" key="4">
    <source>
        <dbReference type="EMBL" id="GFG76170.1"/>
    </source>
</evidence>
<feature type="domain" description="DUF7159" evidence="3">
    <location>
        <begin position="1"/>
        <end position="219"/>
    </location>
</feature>
<dbReference type="InterPro" id="IPR055583">
    <property type="entry name" value="DUF7159"/>
</dbReference>
<feature type="region of interest" description="Disordered" evidence="1">
    <location>
        <begin position="342"/>
        <end position="392"/>
    </location>
</feature>
<evidence type="ECO:0000256" key="2">
    <source>
        <dbReference type="SAM" id="Phobius"/>
    </source>
</evidence>
<feature type="compositionally biased region" description="Pro residues" evidence="1">
    <location>
        <begin position="355"/>
        <end position="392"/>
    </location>
</feature>
<accession>A0A7I9Y2B4</accession>
<evidence type="ECO:0000313" key="5">
    <source>
        <dbReference type="Proteomes" id="UP000465361"/>
    </source>
</evidence>
<protein>
    <recommendedName>
        <fullName evidence="3">DUF7159 domain-containing protein</fullName>
    </recommendedName>
</protein>
<sequence>MVLVEGEDADGVTVDEDNFEVTPVDDSATPSGPQQVVSAILGTLEAAAQSGYRVRSTGVTWTDPADAVVLRDVLAAHKVENVMLVSTFLAAVALAQTVGSATGYQHTGLLFVEPDTATLAVVDTSDGSVTDVRREALPEDDTEAVALLTAMVASADALPTHPQGVFVVGSDGVDVAAIKPALQAATSLAVNAPEEPETALARGAALASANAPLFASATAAMAYARDPGTGAIDPLAIAPAYLDVPASGSGEDGLAYSAVADDEAGATTLVGGGPDEYTAVAGQEDLRTGLYPDFHPEPGEQQPTTKPFLVAMGVLTLFVGGVVALVMSLAVAIRPHADKRPSLGQSVVAPASQAPVPPPAPQAPPPKAPAPAPPAPAAPAPAGPPAPALPAPPPVLPAPPPVLPAPPPVLPGPPPMLPMPGPPPGPPLPGIPGPPGPFGPPGPPVPHLPGPAIPHLPLPGIPGIPGL</sequence>
<dbReference type="AlphaFoldDB" id="A0A7I9Y2B4"/>
<evidence type="ECO:0000259" key="3">
    <source>
        <dbReference type="Pfam" id="PF23717"/>
    </source>
</evidence>
<dbReference type="Pfam" id="PF23717">
    <property type="entry name" value="DUF7159"/>
    <property type="match status" value="1"/>
</dbReference>
<gene>
    <name evidence="4" type="ORF">MBOT_35350</name>
</gene>
<evidence type="ECO:0000256" key="1">
    <source>
        <dbReference type="SAM" id="MobiDB-lite"/>
    </source>
</evidence>
<keyword evidence="5" id="KW-1185">Reference proteome</keyword>
<comment type="caution">
    <text evidence="4">The sequence shown here is derived from an EMBL/GenBank/DDBJ whole genome shotgun (WGS) entry which is preliminary data.</text>
</comment>
<dbReference type="EMBL" id="BLKW01000004">
    <property type="protein sequence ID" value="GFG76170.1"/>
    <property type="molecule type" value="Genomic_DNA"/>
</dbReference>
<feature type="region of interest" description="Disordered" evidence="1">
    <location>
        <begin position="414"/>
        <end position="467"/>
    </location>
</feature>
<reference evidence="4 5" key="1">
    <citation type="journal article" date="2019" name="Emerg. Microbes Infect.">
        <title>Comprehensive subspecies identification of 175 nontuberculous mycobacteria species based on 7547 genomic profiles.</title>
        <authorList>
            <person name="Matsumoto Y."/>
            <person name="Kinjo T."/>
            <person name="Motooka D."/>
            <person name="Nabeya D."/>
            <person name="Jung N."/>
            <person name="Uechi K."/>
            <person name="Horii T."/>
            <person name="Iida T."/>
            <person name="Fujita J."/>
            <person name="Nakamura S."/>
        </authorList>
    </citation>
    <scope>NUCLEOTIDE SEQUENCE [LARGE SCALE GENOMIC DNA]</scope>
    <source>
        <strain evidence="4 5">JCM 17322</strain>
    </source>
</reference>
<feature type="transmembrane region" description="Helical" evidence="2">
    <location>
        <begin position="308"/>
        <end position="333"/>
    </location>
</feature>
<keyword evidence="2" id="KW-0472">Membrane</keyword>
<dbReference type="Proteomes" id="UP000465361">
    <property type="component" value="Unassembled WGS sequence"/>
</dbReference>
<name>A0A7I9Y2B4_9MYCO</name>
<keyword evidence="2" id="KW-1133">Transmembrane helix</keyword>
<organism evidence="4 5">
    <name type="scientific">Mycobacterium botniense</name>
    <dbReference type="NCBI Taxonomy" id="84962"/>
    <lineage>
        <taxon>Bacteria</taxon>
        <taxon>Bacillati</taxon>
        <taxon>Actinomycetota</taxon>
        <taxon>Actinomycetes</taxon>
        <taxon>Mycobacteriales</taxon>
        <taxon>Mycobacteriaceae</taxon>
        <taxon>Mycobacterium</taxon>
    </lineage>
</organism>